<proteinExistence type="predicted"/>
<name>A0A2S1SHD0_9FLAO</name>
<evidence type="ECO:0000313" key="2">
    <source>
        <dbReference type="Proteomes" id="UP000244937"/>
    </source>
</evidence>
<evidence type="ECO:0000313" key="1">
    <source>
        <dbReference type="EMBL" id="AWI25757.1"/>
    </source>
</evidence>
<dbReference type="EMBL" id="CP029187">
    <property type="protein sequence ID" value="AWI25757.1"/>
    <property type="molecule type" value="Genomic_DNA"/>
</dbReference>
<evidence type="ECO:0008006" key="3">
    <source>
        <dbReference type="Google" id="ProtNLM"/>
    </source>
</evidence>
<dbReference type="AlphaFoldDB" id="A0A2S1SHD0"/>
<keyword evidence="2" id="KW-1185">Reference proteome</keyword>
<dbReference type="OrthoDB" id="1191317at2"/>
<accession>A0A2S1SHD0</accession>
<dbReference type="PROSITE" id="PS51257">
    <property type="entry name" value="PROKAR_LIPOPROTEIN"/>
    <property type="match status" value="1"/>
</dbReference>
<gene>
    <name evidence="1" type="ORF">HYN49_07500</name>
</gene>
<organism evidence="1 2">
    <name type="scientific">Flavobacterium pallidum</name>
    <dbReference type="NCBI Taxonomy" id="2172098"/>
    <lineage>
        <taxon>Bacteria</taxon>
        <taxon>Pseudomonadati</taxon>
        <taxon>Bacteroidota</taxon>
        <taxon>Flavobacteriia</taxon>
        <taxon>Flavobacteriales</taxon>
        <taxon>Flavobacteriaceae</taxon>
        <taxon>Flavobacterium</taxon>
    </lineage>
</organism>
<dbReference type="RefSeq" id="WP_108903543.1">
    <property type="nucleotide sequence ID" value="NZ_CP029187.1"/>
</dbReference>
<dbReference type="KEGG" id="fpal:HYN49_07500"/>
<dbReference type="Proteomes" id="UP000244937">
    <property type="component" value="Chromosome"/>
</dbReference>
<sequence>MKLKFILPIIAILLFSCSSENEKADDSILGIWKITKAFQGNQSTTNEAALTGCENNWRYAFGTDNFYNEASLSAEIPCDLVSENAYKWAETGTNTYECRRISDNELYFSATIENGTMTLYRPGINRTYQLKHATN</sequence>
<protein>
    <recommendedName>
        <fullName evidence="3">Lipocalin-like domain-containing protein</fullName>
    </recommendedName>
</protein>
<reference evidence="1 2" key="1">
    <citation type="submission" date="2018-05" db="EMBL/GenBank/DDBJ databases">
        <title>Genome sequencing of Flavobacterium sp. HYN0049.</title>
        <authorList>
            <person name="Yi H."/>
            <person name="Baek C."/>
        </authorList>
    </citation>
    <scope>NUCLEOTIDE SEQUENCE [LARGE SCALE GENOMIC DNA]</scope>
    <source>
        <strain evidence="1 2">HYN0049</strain>
    </source>
</reference>